<protein>
    <submittedName>
        <fullName evidence="3">Acyltransferase</fullName>
        <ecNumber evidence="3">2.3.-.-</ecNumber>
    </submittedName>
</protein>
<dbReference type="Proteomes" id="UP001623852">
    <property type="component" value="Chromosome"/>
</dbReference>
<keyword evidence="4" id="KW-1185">Reference proteome</keyword>
<reference evidence="3 4" key="1">
    <citation type="submission" date="2024-03" db="EMBL/GenBank/DDBJ databases">
        <title>Flavobacterium soyae.</title>
        <authorList>
            <person name="Zheng W."/>
        </authorList>
    </citation>
    <scope>NUCLEOTIDE SEQUENCE [LARGE SCALE GENOMIC DNA]</scope>
    <source>
        <strain evidence="3 4">55</strain>
    </source>
</reference>
<keyword evidence="3" id="KW-0808">Transferase</keyword>
<evidence type="ECO:0000259" key="2">
    <source>
        <dbReference type="Pfam" id="PF01757"/>
    </source>
</evidence>
<evidence type="ECO:0000256" key="1">
    <source>
        <dbReference type="SAM" id="Phobius"/>
    </source>
</evidence>
<dbReference type="Pfam" id="PF01757">
    <property type="entry name" value="Acyl_transf_3"/>
    <property type="match status" value="1"/>
</dbReference>
<keyword evidence="1" id="KW-1133">Transmembrane helix</keyword>
<feature type="transmembrane region" description="Helical" evidence="1">
    <location>
        <begin position="310"/>
        <end position="331"/>
    </location>
</feature>
<dbReference type="InterPro" id="IPR002656">
    <property type="entry name" value="Acyl_transf_3_dom"/>
</dbReference>
<dbReference type="RefSeq" id="WP_406843074.1">
    <property type="nucleotide sequence ID" value="NZ_CP150845.1"/>
</dbReference>
<dbReference type="PANTHER" id="PTHR23028:SF53">
    <property type="entry name" value="ACYL_TRANSF_3 DOMAIN-CONTAINING PROTEIN"/>
    <property type="match status" value="1"/>
</dbReference>
<name>A0ABZ2UER8_9FLAO</name>
<feature type="domain" description="Acyltransferase 3" evidence="2">
    <location>
        <begin position="12"/>
        <end position="326"/>
    </location>
</feature>
<feature type="transmembrane region" description="Helical" evidence="1">
    <location>
        <begin position="212"/>
        <end position="227"/>
    </location>
</feature>
<dbReference type="PANTHER" id="PTHR23028">
    <property type="entry name" value="ACETYLTRANSFERASE"/>
    <property type="match status" value="1"/>
</dbReference>
<accession>A0ABZ2UER8</accession>
<keyword evidence="1" id="KW-0472">Membrane</keyword>
<feature type="transmembrane region" description="Helical" evidence="1">
    <location>
        <begin position="46"/>
        <end position="69"/>
    </location>
</feature>
<dbReference type="EMBL" id="CP150845">
    <property type="protein sequence ID" value="WYZ17974.1"/>
    <property type="molecule type" value="Genomic_DNA"/>
</dbReference>
<keyword evidence="3" id="KW-0012">Acyltransferase</keyword>
<evidence type="ECO:0000313" key="4">
    <source>
        <dbReference type="Proteomes" id="UP001623852"/>
    </source>
</evidence>
<dbReference type="GO" id="GO:0016746">
    <property type="term" value="F:acyltransferase activity"/>
    <property type="evidence" value="ECO:0007669"/>
    <property type="project" value="UniProtKB-KW"/>
</dbReference>
<dbReference type="EC" id="2.3.-.-" evidence="3"/>
<feature type="transmembrane region" description="Helical" evidence="1">
    <location>
        <begin position="257"/>
        <end position="275"/>
    </location>
</feature>
<keyword evidence="1" id="KW-0812">Transmembrane</keyword>
<feature type="transmembrane region" description="Helical" evidence="1">
    <location>
        <begin position="90"/>
        <end position="109"/>
    </location>
</feature>
<feature type="transmembrane region" description="Helical" evidence="1">
    <location>
        <begin position="232"/>
        <end position="251"/>
    </location>
</feature>
<gene>
    <name evidence="3" type="ORF">AABD74_12475</name>
</gene>
<proteinExistence type="predicted"/>
<organism evidence="3 4">
    <name type="scientific">Flavobacterium soyae</name>
    <dbReference type="NCBI Taxonomy" id="2903098"/>
    <lineage>
        <taxon>Bacteria</taxon>
        <taxon>Pseudomonadati</taxon>
        <taxon>Bacteroidota</taxon>
        <taxon>Flavobacteriia</taxon>
        <taxon>Flavobacteriales</taxon>
        <taxon>Flavobacteriaceae</taxon>
        <taxon>Flavobacterium</taxon>
    </lineage>
</organism>
<feature type="transmembrane region" description="Helical" evidence="1">
    <location>
        <begin position="157"/>
        <end position="176"/>
    </location>
</feature>
<sequence>MKITWFLNKENNNLDLIRILLACIVIVGHTIPLNGETPYWTDPLSFFLPVTYSGALAVKLFFFISGLVVTNSYLKNDNFVYFTISRVFRILPALLFLLLITVFIIGPVFTNVSISKYFSDINNFKYIIRNLLFQTKYTLTGVFSDNLYKDIVNGSLWSLRYEVRCYFFLMCAFLLFKNKRTIIFNIIFIAIFIESFLPTHIILSRLSTNPEIYYLPFSFAYGTFLAINQNKFVMNLPIVILSFLVCFLFKNNPAEELFLIIAFCNLIIFISSRKFILNFKPKHDISYGIYLWGFLIQQIVYFIFGKIYAGFHFLIASIVSILIAYISFILIEKPSMLFGRQILAFINLRMNEIKKKN</sequence>
<dbReference type="InterPro" id="IPR050879">
    <property type="entry name" value="Acyltransferase_3"/>
</dbReference>
<feature type="transmembrane region" description="Helical" evidence="1">
    <location>
        <begin position="287"/>
        <end position="304"/>
    </location>
</feature>
<feature type="transmembrane region" description="Helical" evidence="1">
    <location>
        <begin position="183"/>
        <end position="206"/>
    </location>
</feature>
<feature type="transmembrane region" description="Helical" evidence="1">
    <location>
        <begin position="16"/>
        <end position="34"/>
    </location>
</feature>
<evidence type="ECO:0000313" key="3">
    <source>
        <dbReference type="EMBL" id="WYZ17974.1"/>
    </source>
</evidence>